<gene>
    <name evidence="2" type="ORF">GCM10023147_20000</name>
</gene>
<dbReference type="EMBL" id="BAABFR010000025">
    <property type="protein sequence ID" value="GAA4391261.1"/>
    <property type="molecule type" value="Genomic_DNA"/>
</dbReference>
<dbReference type="RefSeq" id="WP_344994567.1">
    <property type="nucleotide sequence ID" value="NZ_BAABFR010000025.1"/>
</dbReference>
<evidence type="ECO:0000259" key="1">
    <source>
        <dbReference type="Pfam" id="PF00582"/>
    </source>
</evidence>
<organism evidence="2 3">
    <name type="scientific">Tsukamurella soli</name>
    <dbReference type="NCBI Taxonomy" id="644556"/>
    <lineage>
        <taxon>Bacteria</taxon>
        <taxon>Bacillati</taxon>
        <taxon>Actinomycetota</taxon>
        <taxon>Actinomycetes</taxon>
        <taxon>Mycobacteriales</taxon>
        <taxon>Tsukamurellaceae</taxon>
        <taxon>Tsukamurella</taxon>
    </lineage>
</organism>
<dbReference type="Gene3D" id="3.40.50.620">
    <property type="entry name" value="HUPs"/>
    <property type="match status" value="1"/>
</dbReference>
<evidence type="ECO:0000313" key="3">
    <source>
        <dbReference type="Proteomes" id="UP001500635"/>
    </source>
</evidence>
<reference evidence="3" key="1">
    <citation type="journal article" date="2019" name="Int. J. Syst. Evol. Microbiol.">
        <title>The Global Catalogue of Microorganisms (GCM) 10K type strain sequencing project: providing services to taxonomists for standard genome sequencing and annotation.</title>
        <authorList>
            <consortium name="The Broad Institute Genomics Platform"/>
            <consortium name="The Broad Institute Genome Sequencing Center for Infectious Disease"/>
            <person name="Wu L."/>
            <person name="Ma J."/>
        </authorList>
    </citation>
    <scope>NUCLEOTIDE SEQUENCE [LARGE SCALE GENOMIC DNA]</scope>
    <source>
        <strain evidence="3">JCM 17688</strain>
    </source>
</reference>
<proteinExistence type="predicted"/>
<sequence length="79" mass="8878">MTESTVDRYVLVGVDGSESSLRAVRWAARVAQRRHEPLRIVTVVDDNDVRFVYSAMPQEFQEGLVEAGKLMLADADTRP</sequence>
<dbReference type="Pfam" id="PF00582">
    <property type="entry name" value="Usp"/>
    <property type="match status" value="1"/>
</dbReference>
<name>A0ABP8JIL3_9ACTN</name>
<feature type="domain" description="UspA" evidence="1">
    <location>
        <begin position="10"/>
        <end position="73"/>
    </location>
</feature>
<comment type="caution">
    <text evidence="2">The sequence shown here is derived from an EMBL/GenBank/DDBJ whole genome shotgun (WGS) entry which is preliminary data.</text>
</comment>
<dbReference type="InterPro" id="IPR006016">
    <property type="entry name" value="UspA"/>
</dbReference>
<protein>
    <recommendedName>
        <fullName evidence="1">UspA domain-containing protein</fullName>
    </recommendedName>
</protein>
<evidence type="ECO:0000313" key="2">
    <source>
        <dbReference type="EMBL" id="GAA4391261.1"/>
    </source>
</evidence>
<dbReference type="InterPro" id="IPR014729">
    <property type="entry name" value="Rossmann-like_a/b/a_fold"/>
</dbReference>
<keyword evidence="3" id="KW-1185">Reference proteome</keyword>
<dbReference type="Proteomes" id="UP001500635">
    <property type="component" value="Unassembled WGS sequence"/>
</dbReference>
<accession>A0ABP8JIL3</accession>
<dbReference type="SUPFAM" id="SSF52402">
    <property type="entry name" value="Adenine nucleotide alpha hydrolases-like"/>
    <property type="match status" value="1"/>
</dbReference>